<dbReference type="AlphaFoldDB" id="A0A6A5VWL9"/>
<dbReference type="InterPro" id="IPR038883">
    <property type="entry name" value="AN11006-like"/>
</dbReference>
<gene>
    <name evidence="1" type="ORF">P154DRAFT_527419</name>
</gene>
<dbReference type="OrthoDB" id="3690469at2759"/>
<dbReference type="PANTHER" id="PTHR42085">
    <property type="entry name" value="F-BOX DOMAIN-CONTAINING PROTEIN"/>
    <property type="match status" value="1"/>
</dbReference>
<proteinExistence type="predicted"/>
<name>A0A6A5VWL9_9PLEO</name>
<accession>A0A6A5VWL9</accession>
<evidence type="ECO:0000313" key="2">
    <source>
        <dbReference type="Proteomes" id="UP000799779"/>
    </source>
</evidence>
<organism evidence="1 2">
    <name type="scientific">Amniculicola lignicola CBS 123094</name>
    <dbReference type="NCBI Taxonomy" id="1392246"/>
    <lineage>
        <taxon>Eukaryota</taxon>
        <taxon>Fungi</taxon>
        <taxon>Dikarya</taxon>
        <taxon>Ascomycota</taxon>
        <taxon>Pezizomycotina</taxon>
        <taxon>Dothideomycetes</taxon>
        <taxon>Pleosporomycetidae</taxon>
        <taxon>Pleosporales</taxon>
        <taxon>Amniculicolaceae</taxon>
        <taxon>Amniculicola</taxon>
    </lineage>
</organism>
<keyword evidence="2" id="KW-1185">Reference proteome</keyword>
<reference evidence="1" key="1">
    <citation type="journal article" date="2020" name="Stud. Mycol.">
        <title>101 Dothideomycetes genomes: a test case for predicting lifestyles and emergence of pathogens.</title>
        <authorList>
            <person name="Haridas S."/>
            <person name="Albert R."/>
            <person name="Binder M."/>
            <person name="Bloem J."/>
            <person name="Labutti K."/>
            <person name="Salamov A."/>
            <person name="Andreopoulos B."/>
            <person name="Baker S."/>
            <person name="Barry K."/>
            <person name="Bills G."/>
            <person name="Bluhm B."/>
            <person name="Cannon C."/>
            <person name="Castanera R."/>
            <person name="Culley D."/>
            <person name="Daum C."/>
            <person name="Ezra D."/>
            <person name="Gonzalez J."/>
            <person name="Henrissat B."/>
            <person name="Kuo A."/>
            <person name="Liang C."/>
            <person name="Lipzen A."/>
            <person name="Lutzoni F."/>
            <person name="Magnuson J."/>
            <person name="Mondo S."/>
            <person name="Nolan M."/>
            <person name="Ohm R."/>
            <person name="Pangilinan J."/>
            <person name="Park H.-J."/>
            <person name="Ramirez L."/>
            <person name="Alfaro M."/>
            <person name="Sun H."/>
            <person name="Tritt A."/>
            <person name="Yoshinaga Y."/>
            <person name="Zwiers L.-H."/>
            <person name="Turgeon B."/>
            <person name="Goodwin S."/>
            <person name="Spatafora J."/>
            <person name="Crous P."/>
            <person name="Grigoriev I."/>
        </authorList>
    </citation>
    <scope>NUCLEOTIDE SEQUENCE</scope>
    <source>
        <strain evidence="1">CBS 123094</strain>
    </source>
</reference>
<dbReference type="PANTHER" id="PTHR42085:SF1">
    <property type="entry name" value="F-BOX DOMAIN-CONTAINING PROTEIN"/>
    <property type="match status" value="1"/>
</dbReference>
<dbReference type="Proteomes" id="UP000799779">
    <property type="component" value="Unassembled WGS sequence"/>
</dbReference>
<sequence length="284" mass="32616">MQVPRVASFPADPGPSFLKLYPEIRNRIYSYLLEASPIVVSPKADNKADSPDRTHVPGIALLHTCRQIYHEATSVLYTNNEFLCIAFARGRERRKCDADSAQHAGLWLKNLGSQVNMLRQVRVKIEWRSGALNILWILDVCWSHPWTFNISFELDEQLDPGVEEGFNNMFYGLVNDHLKVKRYRRLMSSLYAFDNASGGCIELSPLPYSVYPFLKFGYDCPSNRLYFNPERAATFLDIPWRAKKNIFKYVLYPEGDGCLDKVAFSIVSLVCRSNRLIAIYIIEN</sequence>
<dbReference type="EMBL" id="ML977678">
    <property type="protein sequence ID" value="KAF1993943.1"/>
    <property type="molecule type" value="Genomic_DNA"/>
</dbReference>
<protein>
    <submittedName>
        <fullName evidence="1">Uncharacterized protein</fullName>
    </submittedName>
</protein>
<evidence type="ECO:0000313" key="1">
    <source>
        <dbReference type="EMBL" id="KAF1993943.1"/>
    </source>
</evidence>